<feature type="transmembrane region" description="Helical" evidence="5">
    <location>
        <begin position="171"/>
        <end position="189"/>
    </location>
</feature>
<dbReference type="GO" id="GO:0022857">
    <property type="term" value="F:transmembrane transporter activity"/>
    <property type="evidence" value="ECO:0007669"/>
    <property type="project" value="InterPro"/>
</dbReference>
<keyword evidence="2 5" id="KW-0812">Transmembrane</keyword>
<evidence type="ECO:0000256" key="2">
    <source>
        <dbReference type="ARBA" id="ARBA00022692"/>
    </source>
</evidence>
<comment type="subcellular location">
    <subcellularLocation>
        <location evidence="1">Membrane</location>
        <topology evidence="1">Multi-pass membrane protein</topology>
    </subcellularLocation>
</comment>
<dbReference type="CDD" id="cd17326">
    <property type="entry name" value="MFS_MFSD8"/>
    <property type="match status" value="1"/>
</dbReference>
<comment type="caution">
    <text evidence="6">The sequence shown here is derived from an EMBL/GenBank/DDBJ whole genome shotgun (WGS) entry which is preliminary data.</text>
</comment>
<feature type="transmembrane region" description="Helical" evidence="5">
    <location>
        <begin position="40"/>
        <end position="58"/>
    </location>
</feature>
<evidence type="ECO:0000256" key="5">
    <source>
        <dbReference type="SAM" id="Phobius"/>
    </source>
</evidence>
<dbReference type="PANTHER" id="PTHR23510">
    <property type="entry name" value="INNER MEMBRANE TRANSPORT PROTEIN YAJR"/>
    <property type="match status" value="1"/>
</dbReference>
<dbReference type="Pfam" id="PF07690">
    <property type="entry name" value="MFS_1"/>
    <property type="match status" value="1"/>
</dbReference>
<name>A0A8S1HCJ3_9PELO</name>
<dbReference type="SUPFAM" id="SSF103473">
    <property type="entry name" value="MFS general substrate transporter"/>
    <property type="match status" value="1"/>
</dbReference>
<evidence type="ECO:0008006" key="8">
    <source>
        <dbReference type="Google" id="ProtNLM"/>
    </source>
</evidence>
<evidence type="ECO:0000256" key="1">
    <source>
        <dbReference type="ARBA" id="ARBA00004141"/>
    </source>
</evidence>
<dbReference type="InterPro" id="IPR036259">
    <property type="entry name" value="MFS_trans_sf"/>
</dbReference>
<feature type="transmembrane region" description="Helical" evidence="5">
    <location>
        <begin position="432"/>
        <end position="455"/>
    </location>
</feature>
<accession>A0A8S1HCJ3</accession>
<gene>
    <name evidence="6" type="ORF">CAUJ_LOCUS8130</name>
</gene>
<dbReference type="InterPro" id="IPR051068">
    <property type="entry name" value="MFS_Domain-Containing_Protein"/>
</dbReference>
<reference evidence="6" key="1">
    <citation type="submission" date="2020-10" db="EMBL/GenBank/DDBJ databases">
        <authorList>
            <person name="Kikuchi T."/>
        </authorList>
    </citation>
    <scope>NUCLEOTIDE SEQUENCE</scope>
    <source>
        <strain evidence="6">NKZ352</strain>
    </source>
</reference>
<dbReference type="InterPro" id="IPR011701">
    <property type="entry name" value="MFS"/>
</dbReference>
<keyword evidence="3 5" id="KW-1133">Transmembrane helix</keyword>
<evidence type="ECO:0000313" key="6">
    <source>
        <dbReference type="EMBL" id="CAD6192211.1"/>
    </source>
</evidence>
<dbReference type="Gene3D" id="1.20.1250.20">
    <property type="entry name" value="MFS general substrate transporter like domains"/>
    <property type="match status" value="1"/>
</dbReference>
<evidence type="ECO:0000256" key="3">
    <source>
        <dbReference type="ARBA" id="ARBA00022989"/>
    </source>
</evidence>
<keyword evidence="4 5" id="KW-0472">Membrane</keyword>
<keyword evidence="7" id="KW-1185">Reference proteome</keyword>
<dbReference type="Proteomes" id="UP000835052">
    <property type="component" value="Unassembled WGS sequence"/>
</dbReference>
<feature type="transmembrane region" description="Helical" evidence="5">
    <location>
        <begin position="209"/>
        <end position="234"/>
    </location>
</feature>
<feature type="transmembrane region" description="Helical" evidence="5">
    <location>
        <begin position="461"/>
        <end position="482"/>
    </location>
</feature>
<feature type="transmembrane region" description="Helical" evidence="5">
    <location>
        <begin position="110"/>
        <end position="130"/>
    </location>
</feature>
<dbReference type="PANTHER" id="PTHR23510:SF73">
    <property type="entry name" value="MFS DOMAIN-CONTAINING PROTEIN"/>
    <property type="match status" value="1"/>
</dbReference>
<feature type="transmembrane region" description="Helical" evidence="5">
    <location>
        <begin position="136"/>
        <end position="159"/>
    </location>
</feature>
<evidence type="ECO:0000313" key="7">
    <source>
        <dbReference type="Proteomes" id="UP000835052"/>
    </source>
</evidence>
<protein>
    <recommendedName>
        <fullName evidence="8">Major facilitator superfamily (MFS) profile domain-containing protein</fullName>
    </recommendedName>
</protein>
<feature type="transmembrane region" description="Helical" evidence="5">
    <location>
        <begin position="309"/>
        <end position="333"/>
    </location>
</feature>
<sequence length="489" mass="53851">MSTDAFELEASAFLNDSTKLKDGVKEQNSADLPTKTDWKAIYVIGLITFVAFVVNFLLESNRWPYLQEVDTDTTAEFFGVASAASKAGHAVFTLVFSYWSYHYQCVKPPIVFGCLISLISCVFYFCVELLTDNRRYLMAMCFVLFGAASSNITVLRAYIASASLPEDRTKAFSASSLSILLAVIVAPIIQISFSKIPYPGWEVLPDVRFHIYTGPVALAALINVVVIGITWFCLRELPKRKKFAGPANGSTIDYYKAKMTAFLNLDIKWGLVLLCCCMKAVFTLCIVILMLIMPVLYTTSYGWSGTTLVQISAISMGTAGILSLVVGLLYAFLGKYIPQRVAFLFALFVFGLLFVFTYPYEAISNPVAPYNETTNSGCNPEKYDWCQTAVAPPAILLVVVQTAAISLCMPIAIVSLDAIYSKILGQINQSMLQGAFIIFEDIVFIVGPIVLSAIFTEFGTSRLWLVNIGVVAAGVIAWILCFRNLKPYS</sequence>
<proteinExistence type="predicted"/>
<organism evidence="6 7">
    <name type="scientific">Caenorhabditis auriculariae</name>
    <dbReference type="NCBI Taxonomy" id="2777116"/>
    <lineage>
        <taxon>Eukaryota</taxon>
        <taxon>Metazoa</taxon>
        <taxon>Ecdysozoa</taxon>
        <taxon>Nematoda</taxon>
        <taxon>Chromadorea</taxon>
        <taxon>Rhabditida</taxon>
        <taxon>Rhabditina</taxon>
        <taxon>Rhabditomorpha</taxon>
        <taxon>Rhabditoidea</taxon>
        <taxon>Rhabditidae</taxon>
        <taxon>Peloderinae</taxon>
        <taxon>Caenorhabditis</taxon>
    </lineage>
</organism>
<dbReference type="GO" id="GO:0005765">
    <property type="term" value="C:lysosomal membrane"/>
    <property type="evidence" value="ECO:0007669"/>
    <property type="project" value="TreeGrafter"/>
</dbReference>
<evidence type="ECO:0000256" key="4">
    <source>
        <dbReference type="ARBA" id="ARBA00023136"/>
    </source>
</evidence>
<feature type="transmembrane region" description="Helical" evidence="5">
    <location>
        <begin position="269"/>
        <end position="297"/>
    </location>
</feature>
<dbReference type="OrthoDB" id="370281at2759"/>
<dbReference type="EMBL" id="CAJGYM010000026">
    <property type="protein sequence ID" value="CAD6192211.1"/>
    <property type="molecule type" value="Genomic_DNA"/>
</dbReference>
<dbReference type="AlphaFoldDB" id="A0A8S1HCJ3"/>
<feature type="transmembrane region" description="Helical" evidence="5">
    <location>
        <begin position="340"/>
        <end position="360"/>
    </location>
</feature>
<feature type="transmembrane region" description="Helical" evidence="5">
    <location>
        <begin position="394"/>
        <end position="420"/>
    </location>
</feature>